<keyword evidence="2" id="KW-1185">Reference proteome</keyword>
<dbReference type="InterPro" id="IPR053865">
    <property type="entry name" value="DUF6934"/>
</dbReference>
<organism evidence="1 2">
    <name type="scientific">Flavobacterium cerinum</name>
    <dbReference type="NCBI Taxonomy" id="2502784"/>
    <lineage>
        <taxon>Bacteria</taxon>
        <taxon>Pseudomonadati</taxon>
        <taxon>Bacteroidota</taxon>
        <taxon>Flavobacteriia</taxon>
        <taxon>Flavobacteriales</taxon>
        <taxon>Flavobacteriaceae</taxon>
        <taxon>Flavobacterium</taxon>
    </lineage>
</organism>
<evidence type="ECO:0000313" key="1">
    <source>
        <dbReference type="EMBL" id="RWX00511.1"/>
    </source>
</evidence>
<dbReference type="EMBL" id="SBII01000005">
    <property type="protein sequence ID" value="RWX00511.1"/>
    <property type="molecule type" value="Genomic_DNA"/>
</dbReference>
<name>A0A444HB09_9FLAO</name>
<comment type="caution">
    <text evidence="1">The sequence shown here is derived from an EMBL/GenBank/DDBJ whole genome shotgun (WGS) entry which is preliminary data.</text>
</comment>
<protein>
    <submittedName>
        <fullName evidence="1">Uncharacterized protein</fullName>
    </submittedName>
</protein>
<dbReference type="Proteomes" id="UP000287527">
    <property type="component" value="Unassembled WGS sequence"/>
</dbReference>
<gene>
    <name evidence="1" type="ORF">EPI11_09560</name>
</gene>
<dbReference type="AlphaFoldDB" id="A0A444HB09"/>
<proteinExistence type="predicted"/>
<dbReference type="Pfam" id="PF22028">
    <property type="entry name" value="DUF6934"/>
    <property type="match status" value="1"/>
</dbReference>
<dbReference type="OrthoDB" id="1343312at2"/>
<accession>A0A444HB09</accession>
<dbReference type="RefSeq" id="WP_128389740.1">
    <property type="nucleotide sequence ID" value="NZ_SBII01000005.1"/>
</dbReference>
<evidence type="ECO:0000313" key="2">
    <source>
        <dbReference type="Proteomes" id="UP000287527"/>
    </source>
</evidence>
<reference evidence="1 2" key="1">
    <citation type="submission" date="2019-01" db="EMBL/GenBank/DDBJ databases">
        <title>Flavobacterium sp. nov.,isolated from freshwater.</title>
        <authorList>
            <person name="Zhang R."/>
            <person name="Du Z.-J."/>
        </authorList>
    </citation>
    <scope>NUCLEOTIDE SEQUENCE [LARGE SCALE GENOMIC DNA]</scope>
    <source>
        <strain evidence="1 2">1E403</strain>
    </source>
</reference>
<sequence>MTHAKYELSANPDFTVFEFTSTGKNGPIQKAIKYTQTLNKDVYNLGFGDIISSNETTGEVEIDDIGISNNGDLQQILTTVAYSAYAFTERYPKALILFGSSDKAKIRLYRIMLSHNLAEISKTFILFGAVHNKQGQLINIPFDPNQDVEGYFVRRK</sequence>